<dbReference type="SUPFAM" id="SSF53187">
    <property type="entry name" value="Zn-dependent exopeptidases"/>
    <property type="match status" value="1"/>
</dbReference>
<keyword evidence="4 8" id="KW-0031">Aminopeptidase</keyword>
<dbReference type="Gene3D" id="3.40.630.10">
    <property type="entry name" value="Zn peptidases"/>
    <property type="match status" value="1"/>
</dbReference>
<accession>A0ABS7RK38</accession>
<dbReference type="Gene3D" id="3.40.220.10">
    <property type="entry name" value="Leucine Aminopeptidase, subunit E, domain 1"/>
    <property type="match status" value="1"/>
</dbReference>
<name>A0ABS7RK38_9ACTN</name>
<dbReference type="PRINTS" id="PR00481">
    <property type="entry name" value="LAMNOPPTDASE"/>
</dbReference>
<evidence type="ECO:0000256" key="2">
    <source>
        <dbReference type="ARBA" id="ARBA00000967"/>
    </source>
</evidence>
<keyword evidence="5 8" id="KW-0645">Protease</keyword>
<feature type="active site" evidence="8">
    <location>
        <position position="285"/>
    </location>
</feature>
<evidence type="ECO:0000256" key="7">
    <source>
        <dbReference type="ARBA" id="ARBA00049972"/>
    </source>
</evidence>
<feature type="binding site" evidence="8">
    <location>
        <position position="273"/>
    </location>
    <ligand>
        <name>Mn(2+)</name>
        <dbReference type="ChEBI" id="CHEBI:29035"/>
        <label>2</label>
    </ligand>
</feature>
<dbReference type="PANTHER" id="PTHR11963:SF23">
    <property type="entry name" value="CYTOSOL AMINOPEPTIDASE"/>
    <property type="match status" value="1"/>
</dbReference>
<evidence type="ECO:0000256" key="3">
    <source>
        <dbReference type="ARBA" id="ARBA00009528"/>
    </source>
</evidence>
<dbReference type="EC" id="3.4.11.1" evidence="8"/>
<keyword evidence="8" id="KW-0963">Cytoplasm</keyword>
<comment type="subcellular location">
    <subcellularLocation>
        <location evidence="8">Cytoplasm</location>
    </subcellularLocation>
</comment>
<feature type="binding site" evidence="8">
    <location>
        <position position="357"/>
    </location>
    <ligand>
        <name>Mn(2+)</name>
        <dbReference type="ChEBI" id="CHEBI:29035"/>
        <label>2</label>
    </ligand>
</feature>
<feature type="active site" evidence="8">
    <location>
        <position position="359"/>
    </location>
</feature>
<protein>
    <recommendedName>
        <fullName evidence="8">Probable cytosol aminopeptidase</fullName>
        <ecNumber evidence="8">3.4.11.1</ecNumber>
    </recommendedName>
    <alternativeName>
        <fullName evidence="8">Leucine aminopeptidase</fullName>
        <shortName evidence="8">LAP</shortName>
        <ecNumber evidence="8">3.4.11.10</ecNumber>
    </alternativeName>
    <alternativeName>
        <fullName evidence="8">Leucyl aminopeptidase</fullName>
    </alternativeName>
</protein>
<comment type="catalytic activity">
    <reaction evidence="1 8">
        <text>Release of an N-terminal amino acid, Xaa-|-Yaa-, in which Xaa is preferably Leu, but may be other amino acids including Pro although not Arg or Lys, and Yaa may be Pro. Amino acid amides and methyl esters are also readily hydrolyzed, but rates on arylamides are exceedingly low.</text>
        <dbReference type="EC" id="3.4.11.1"/>
    </reaction>
</comment>
<keyword evidence="8" id="KW-0479">Metal-binding</keyword>
<proteinExistence type="inferred from homology"/>
<dbReference type="Proteomes" id="UP000754710">
    <property type="component" value="Unassembled WGS sequence"/>
</dbReference>
<evidence type="ECO:0000313" key="11">
    <source>
        <dbReference type="Proteomes" id="UP000754710"/>
    </source>
</evidence>
<dbReference type="GO" id="GO:0004177">
    <property type="term" value="F:aminopeptidase activity"/>
    <property type="evidence" value="ECO:0007669"/>
    <property type="project" value="UniProtKB-KW"/>
</dbReference>
<evidence type="ECO:0000256" key="1">
    <source>
        <dbReference type="ARBA" id="ARBA00000135"/>
    </source>
</evidence>
<dbReference type="PROSITE" id="PS00631">
    <property type="entry name" value="CYTOSOL_AP"/>
    <property type="match status" value="1"/>
</dbReference>
<feature type="binding site" evidence="8">
    <location>
        <position position="357"/>
    </location>
    <ligand>
        <name>Mn(2+)</name>
        <dbReference type="ChEBI" id="CHEBI:29035"/>
        <label>1</label>
    </ligand>
</feature>
<comment type="cofactor">
    <cofactor evidence="8">
        <name>Mn(2+)</name>
        <dbReference type="ChEBI" id="CHEBI:29035"/>
    </cofactor>
    <text evidence="8">Binds 2 manganese ions per subunit.</text>
</comment>
<keyword evidence="11" id="KW-1185">Reference proteome</keyword>
<gene>
    <name evidence="8" type="primary">pepA</name>
    <name evidence="10" type="ORF">K1X13_11300</name>
</gene>
<feature type="binding site" evidence="8">
    <location>
        <position position="278"/>
    </location>
    <ligand>
        <name>Mn(2+)</name>
        <dbReference type="ChEBI" id="CHEBI:29035"/>
        <label>2</label>
    </ligand>
</feature>
<dbReference type="EMBL" id="JAIEZQ010000002">
    <property type="protein sequence ID" value="MBY9075406.1"/>
    <property type="molecule type" value="Genomic_DNA"/>
</dbReference>
<dbReference type="Pfam" id="PF02789">
    <property type="entry name" value="Peptidase_M17_N"/>
    <property type="match status" value="1"/>
</dbReference>
<dbReference type="HAMAP" id="MF_00181">
    <property type="entry name" value="Cytosol_peptidase_M17"/>
    <property type="match status" value="1"/>
</dbReference>
<dbReference type="NCBIfam" id="NF002073">
    <property type="entry name" value="PRK00913.1-2"/>
    <property type="match status" value="1"/>
</dbReference>
<dbReference type="InterPro" id="IPR000819">
    <property type="entry name" value="Peptidase_M17_C"/>
</dbReference>
<dbReference type="Pfam" id="PF00883">
    <property type="entry name" value="Peptidase_M17"/>
    <property type="match status" value="1"/>
</dbReference>
<comment type="catalytic activity">
    <reaction evidence="2 8">
        <text>Release of an N-terminal amino acid, preferentially leucine, but not glutamic or aspartic acids.</text>
        <dbReference type="EC" id="3.4.11.10"/>
    </reaction>
</comment>
<feature type="binding site" evidence="8">
    <location>
        <position position="278"/>
    </location>
    <ligand>
        <name>Mn(2+)</name>
        <dbReference type="ChEBI" id="CHEBI:29035"/>
        <label>1</label>
    </ligand>
</feature>
<evidence type="ECO:0000313" key="10">
    <source>
        <dbReference type="EMBL" id="MBY9075406.1"/>
    </source>
</evidence>
<dbReference type="SUPFAM" id="SSF52949">
    <property type="entry name" value="Macro domain-like"/>
    <property type="match status" value="1"/>
</dbReference>
<comment type="similarity">
    <text evidence="3 8">Belongs to the peptidase M17 family.</text>
</comment>
<dbReference type="PANTHER" id="PTHR11963">
    <property type="entry name" value="LEUCINE AMINOPEPTIDASE-RELATED"/>
    <property type="match status" value="1"/>
</dbReference>
<comment type="function">
    <text evidence="7 8">Presumably involved in the processing and regular turnover of intracellular proteins. Catalyzes the removal of unsubstituted N-terminal amino acids from various peptides.</text>
</comment>
<evidence type="ECO:0000256" key="6">
    <source>
        <dbReference type="ARBA" id="ARBA00022801"/>
    </source>
</evidence>
<evidence type="ECO:0000256" key="5">
    <source>
        <dbReference type="ARBA" id="ARBA00022670"/>
    </source>
</evidence>
<dbReference type="InterPro" id="IPR011356">
    <property type="entry name" value="Leucine_aapep/pepB"/>
</dbReference>
<reference evidence="10 11" key="1">
    <citation type="submission" date="2021-08" db="EMBL/GenBank/DDBJ databases">
        <title>Nocardioides bacterium WL0053 sp. nov., isolated from the sediment.</title>
        <authorList>
            <person name="Wang L."/>
            <person name="Zhang D."/>
            <person name="Zhang A."/>
        </authorList>
    </citation>
    <scope>NUCLEOTIDE SEQUENCE [LARGE SCALE GENOMIC DNA]</scope>
    <source>
        <strain evidence="10 11">WL0053</strain>
    </source>
</reference>
<feature type="binding site" evidence="8">
    <location>
        <position position="296"/>
    </location>
    <ligand>
        <name>Mn(2+)</name>
        <dbReference type="ChEBI" id="CHEBI:29035"/>
        <label>2</label>
    </ligand>
</feature>
<sequence length="511" mass="53132">MSLPSQVSPPQIALADVAPTRVVGADLVAVPFAADDDGLSLGPGAAELLDEVDLDVFALLEHAKATGKAGEVVEHVLLSRAGLSNGSLRSLLFVGVGAGTPDDLRRAGAAVARRAKGRETLATSIPALSDDAGLRAFVEGLVLGSFGFHRRSTGPKETPVARVVLAGLDDIGTRQVALDRALAVAGAGWMSRMMALVPSNEKNPVWMAERAEEIAKSAGLSIEVWDEKRLVAEGFGGIVGVGQASENPPRMVKLEYTPKKAGRKVPHVVLVGKGITFDTGGLSIKPGDAMMNMKRDMTGGGVVMAVLGALADVDCPVRVTGLIPCAENSVSGNAMRPGDVLRHYGGRTSEVTNTDAEGRLVMADALAYAVAELEPDVLVDVATLTGAMKLALGQRTGGFFSTDDALADLIRTAGQAAGEPLWRMPLAEDYEERLESKIADADNAAGGPGAIIAALFLQHFTGGLPWVHLDIASVGDSPVDAHEWTMGATGFGARALLHWLELREPLAGVTG</sequence>
<dbReference type="InterPro" id="IPR023042">
    <property type="entry name" value="Peptidase_M17_leu_NH2_pept"/>
</dbReference>
<dbReference type="CDD" id="cd00433">
    <property type="entry name" value="Peptidase_M17"/>
    <property type="match status" value="1"/>
</dbReference>
<feature type="binding site" evidence="8">
    <location>
        <position position="355"/>
    </location>
    <ligand>
        <name>Mn(2+)</name>
        <dbReference type="ChEBI" id="CHEBI:29035"/>
        <label>1</label>
    </ligand>
</feature>
<dbReference type="InterPro" id="IPR008283">
    <property type="entry name" value="Peptidase_M17_N"/>
</dbReference>
<feature type="domain" description="Cytosol aminopeptidase" evidence="9">
    <location>
        <begin position="353"/>
        <end position="360"/>
    </location>
</feature>
<evidence type="ECO:0000256" key="4">
    <source>
        <dbReference type="ARBA" id="ARBA00022438"/>
    </source>
</evidence>
<dbReference type="InterPro" id="IPR043472">
    <property type="entry name" value="Macro_dom-like"/>
</dbReference>
<evidence type="ECO:0000259" key="9">
    <source>
        <dbReference type="PROSITE" id="PS00631"/>
    </source>
</evidence>
<comment type="caution">
    <text evidence="10">The sequence shown here is derived from an EMBL/GenBank/DDBJ whole genome shotgun (WGS) entry which is preliminary data.</text>
</comment>
<keyword evidence="6 8" id="KW-0378">Hydrolase</keyword>
<dbReference type="EC" id="3.4.11.10" evidence="8"/>
<evidence type="ECO:0000256" key="8">
    <source>
        <dbReference type="HAMAP-Rule" id="MF_00181"/>
    </source>
</evidence>
<keyword evidence="8" id="KW-0464">Manganese</keyword>
<dbReference type="RefSeq" id="WP_221025161.1">
    <property type="nucleotide sequence ID" value="NZ_JAIEZQ010000002.1"/>
</dbReference>
<organism evidence="10 11">
    <name type="scientific">Nocardioides jiangsuensis</name>
    <dbReference type="NCBI Taxonomy" id="2866161"/>
    <lineage>
        <taxon>Bacteria</taxon>
        <taxon>Bacillati</taxon>
        <taxon>Actinomycetota</taxon>
        <taxon>Actinomycetes</taxon>
        <taxon>Propionibacteriales</taxon>
        <taxon>Nocardioidaceae</taxon>
        <taxon>Nocardioides</taxon>
    </lineage>
</organism>